<protein>
    <submittedName>
        <fullName evidence="3">Disulfide bond formation protein DsbA</fullName>
    </submittedName>
</protein>
<dbReference type="PANTHER" id="PTHR35272">
    <property type="entry name" value="THIOL:DISULFIDE INTERCHANGE PROTEIN DSBC-RELATED"/>
    <property type="match status" value="1"/>
</dbReference>
<dbReference type="OrthoDB" id="9800545at2"/>
<dbReference type="PROSITE" id="PS51352">
    <property type="entry name" value="THIOREDOXIN_2"/>
    <property type="match status" value="1"/>
</dbReference>
<organism evidence="3 4">
    <name type="scientific">Poseidonibacter parvus</name>
    <dbReference type="NCBI Taxonomy" id="1850254"/>
    <lineage>
        <taxon>Bacteria</taxon>
        <taxon>Pseudomonadati</taxon>
        <taxon>Campylobacterota</taxon>
        <taxon>Epsilonproteobacteria</taxon>
        <taxon>Campylobacterales</taxon>
        <taxon>Arcobacteraceae</taxon>
        <taxon>Poseidonibacter</taxon>
    </lineage>
</organism>
<gene>
    <name evidence="3" type="ORF">LPB137_12245</name>
</gene>
<accession>A0A1P8KPV0</accession>
<feature type="signal peptide" evidence="1">
    <location>
        <begin position="1"/>
        <end position="20"/>
    </location>
</feature>
<dbReference type="EMBL" id="CP019070">
    <property type="protein sequence ID" value="APW66567.1"/>
    <property type="molecule type" value="Genomic_DNA"/>
</dbReference>
<dbReference type="Pfam" id="PF13462">
    <property type="entry name" value="Thioredoxin_4"/>
    <property type="match status" value="1"/>
</dbReference>
<dbReference type="RefSeq" id="WP_076088478.1">
    <property type="nucleotide sequence ID" value="NZ_CP019070.1"/>
</dbReference>
<sequence length="280" mass="31862">MKKVSKVLTLAVLLTSSLFANVSDDNVIKFEKKRISQNPNLEVKNITINTKKELPVKGWFGYVLDVEAKIDDKIINAKDIIFSDGRYISLDLLDSTNGKSLKDLVSPSLSSKYYDKSKLIAGNHNAKDKIVIFSDPLCPFCMDYVPDVIKHVNKNKDSIALYYYHFPLLRIHPAAGPLSKLMDLAKQKGIKDIELKVYKANWDDYFDSKEKDEKKIINGFNKEFNTSFTQDDLSSIELLELIENDMKMGEDVMVQGTPTIFVNGEKDTMKTKFEQLGKNK</sequence>
<dbReference type="SUPFAM" id="SSF52833">
    <property type="entry name" value="Thioredoxin-like"/>
    <property type="match status" value="1"/>
</dbReference>
<dbReference type="InterPro" id="IPR013766">
    <property type="entry name" value="Thioredoxin_domain"/>
</dbReference>
<feature type="chain" id="PRO_5012320408" evidence="1">
    <location>
        <begin position="21"/>
        <end position="280"/>
    </location>
</feature>
<dbReference type="AlphaFoldDB" id="A0A1P8KPV0"/>
<dbReference type="STRING" id="1850254.LPB137_12245"/>
<dbReference type="InterPro" id="IPR036249">
    <property type="entry name" value="Thioredoxin-like_sf"/>
</dbReference>
<dbReference type="CDD" id="cd02972">
    <property type="entry name" value="DsbA_family"/>
    <property type="match status" value="1"/>
</dbReference>
<evidence type="ECO:0000256" key="1">
    <source>
        <dbReference type="SAM" id="SignalP"/>
    </source>
</evidence>
<dbReference type="Proteomes" id="UP000186074">
    <property type="component" value="Chromosome"/>
</dbReference>
<keyword evidence="1" id="KW-0732">Signal</keyword>
<reference evidence="3 4" key="1">
    <citation type="submission" date="2017-01" db="EMBL/GenBank/DDBJ databases">
        <title>Genome sequencing of Arcobacter sp. LPB0137.</title>
        <authorList>
            <person name="Lee G.-W."/>
            <person name="Yi H."/>
        </authorList>
    </citation>
    <scope>NUCLEOTIDE SEQUENCE [LARGE SCALE GENOMIC DNA]</scope>
    <source>
        <strain evidence="3 4">LPB0137</strain>
    </source>
</reference>
<dbReference type="KEGG" id="alp:LPB137_12245"/>
<dbReference type="InterPro" id="IPR051470">
    <property type="entry name" value="Thiol:disulfide_interchange"/>
</dbReference>
<evidence type="ECO:0000313" key="4">
    <source>
        <dbReference type="Proteomes" id="UP000186074"/>
    </source>
</evidence>
<dbReference type="InterPro" id="IPR012336">
    <property type="entry name" value="Thioredoxin-like_fold"/>
</dbReference>
<evidence type="ECO:0000259" key="2">
    <source>
        <dbReference type="PROSITE" id="PS51352"/>
    </source>
</evidence>
<proteinExistence type="predicted"/>
<dbReference type="PANTHER" id="PTHR35272:SF3">
    <property type="entry name" value="THIOL:DISULFIDE INTERCHANGE PROTEIN DSBC"/>
    <property type="match status" value="1"/>
</dbReference>
<feature type="domain" description="Thioredoxin" evidence="2">
    <location>
        <begin position="82"/>
        <end position="244"/>
    </location>
</feature>
<name>A0A1P8KPV0_9BACT</name>
<keyword evidence="4" id="KW-1185">Reference proteome</keyword>
<evidence type="ECO:0000313" key="3">
    <source>
        <dbReference type="EMBL" id="APW66567.1"/>
    </source>
</evidence>
<dbReference type="Gene3D" id="3.40.30.10">
    <property type="entry name" value="Glutaredoxin"/>
    <property type="match status" value="1"/>
</dbReference>